<comment type="subcellular location">
    <subcellularLocation>
        <location evidence="2 14">Nucleus</location>
    </subcellularLocation>
</comment>
<protein>
    <recommendedName>
        <fullName evidence="4 14">General transcription and DNA repair factor IIH subunit TFB4</fullName>
        <shortName evidence="14">TFIIH subunit TFB4</shortName>
    </recommendedName>
    <alternativeName>
        <fullName evidence="13 14">RNA polymerase II transcription factor B subunit 4</fullName>
    </alternativeName>
</protein>
<dbReference type="EMBL" id="KV878979">
    <property type="protein sequence ID" value="OJJ98756.1"/>
    <property type="molecule type" value="Genomic_DNA"/>
</dbReference>
<dbReference type="InterPro" id="IPR036465">
    <property type="entry name" value="vWFA_dom_sf"/>
</dbReference>
<evidence type="ECO:0000256" key="8">
    <source>
        <dbReference type="ARBA" id="ARBA00022833"/>
    </source>
</evidence>
<comment type="subunit">
    <text evidence="14">Component of the 7-subunit TFIIH core complex composed of XPB/SSL2, XPD/RAD3, SSL1, TFB1, TFB2, TFB4 and TFB5, which is active in NER. The core complex associates with the 3-subunit CTD-kinase module TFIIK composed of CCL1, KIN28 and TFB3 to form the 10-subunit holoenzyme (holo-TFIIH) active in transcription.</text>
</comment>
<feature type="compositionally biased region" description="Low complexity" evidence="15">
    <location>
        <begin position="185"/>
        <end position="196"/>
    </location>
</feature>
<feature type="compositionally biased region" description="Gly residues" evidence="15">
    <location>
        <begin position="197"/>
        <end position="210"/>
    </location>
</feature>
<feature type="region of interest" description="Disordered" evidence="15">
    <location>
        <begin position="83"/>
        <end position="120"/>
    </location>
</feature>
<keyword evidence="8 14" id="KW-0862">Zinc</keyword>
<sequence>MNTIDATEHYSTSAHDRPPSLLTVILDTNPHAWAQLSSQSSLPLSTAVANILVFLNAHLACNYANEVAVVASHTQKATWLYPVAAASPDPKQPPRDNDGDTPMLPPNQPHNRPPPPHEMNKYRPFRIVEEQVTQNLHRLLGGTTADDLSATTSTLMAGALTLALSHINRRTIAWAEAHGGETDPNAAATNPTNTNTAGGGGGGGGGGAASGGDKASTESGLQSRILILSVSSAAGAAHQYIPIMNAIFACQRLQIPIDVCKLAGDAVFLQQAADATKGVYMALTEPRGLLQYLMMAFLPDQRSRRHLILPTRVDVDFRAACFCHRRVVDIGFVCSICLSIFCEPLEKGECLTCGSVLEMGDYGAKPAVVARKKKKKKVRGPGNAASATPTPTPTPGP</sequence>
<keyword evidence="11 14" id="KW-0234">DNA repair</keyword>
<dbReference type="AlphaFoldDB" id="A0A1L9WRE7"/>
<organism evidence="16 17">
    <name type="scientific">Aspergillus aculeatus (strain ATCC 16872 / CBS 172.66 / WB 5094)</name>
    <dbReference type="NCBI Taxonomy" id="690307"/>
    <lineage>
        <taxon>Eukaryota</taxon>
        <taxon>Fungi</taxon>
        <taxon>Dikarya</taxon>
        <taxon>Ascomycota</taxon>
        <taxon>Pezizomycotina</taxon>
        <taxon>Eurotiomycetes</taxon>
        <taxon>Eurotiomycetidae</taxon>
        <taxon>Eurotiales</taxon>
        <taxon>Aspergillaceae</taxon>
        <taxon>Aspergillus</taxon>
        <taxon>Aspergillus subgen. Circumdati</taxon>
    </lineage>
</organism>
<dbReference type="GO" id="GO:0000439">
    <property type="term" value="C:transcription factor TFIIH core complex"/>
    <property type="evidence" value="ECO:0007669"/>
    <property type="project" value="UniProtKB-UniRule"/>
</dbReference>
<evidence type="ECO:0000256" key="4">
    <source>
        <dbReference type="ARBA" id="ARBA00021280"/>
    </source>
</evidence>
<dbReference type="OMA" id="QGCDITS"/>
<evidence type="ECO:0000256" key="9">
    <source>
        <dbReference type="ARBA" id="ARBA00023015"/>
    </source>
</evidence>
<dbReference type="PANTHER" id="PTHR12831:SF0">
    <property type="entry name" value="GENERAL TRANSCRIPTION FACTOR IIH SUBUNIT 3"/>
    <property type="match status" value="1"/>
</dbReference>
<dbReference type="Proteomes" id="UP000184546">
    <property type="component" value="Unassembled WGS sequence"/>
</dbReference>
<dbReference type="GO" id="GO:0006289">
    <property type="term" value="P:nucleotide-excision repair"/>
    <property type="evidence" value="ECO:0007669"/>
    <property type="project" value="UniProtKB-UniRule"/>
</dbReference>
<keyword evidence="9 14" id="KW-0805">Transcription regulation</keyword>
<evidence type="ECO:0000256" key="10">
    <source>
        <dbReference type="ARBA" id="ARBA00023163"/>
    </source>
</evidence>
<reference evidence="17" key="1">
    <citation type="journal article" date="2017" name="Genome Biol.">
        <title>Comparative genomics reveals high biological diversity and specific adaptations in the industrially and medically important fungal genus Aspergillus.</title>
        <authorList>
            <person name="de Vries R.P."/>
            <person name="Riley R."/>
            <person name="Wiebenga A."/>
            <person name="Aguilar-Osorio G."/>
            <person name="Amillis S."/>
            <person name="Uchima C.A."/>
            <person name="Anderluh G."/>
            <person name="Asadollahi M."/>
            <person name="Askin M."/>
            <person name="Barry K."/>
            <person name="Battaglia E."/>
            <person name="Bayram O."/>
            <person name="Benocci T."/>
            <person name="Braus-Stromeyer S.A."/>
            <person name="Caldana C."/>
            <person name="Canovas D."/>
            <person name="Cerqueira G.C."/>
            <person name="Chen F."/>
            <person name="Chen W."/>
            <person name="Choi C."/>
            <person name="Clum A."/>
            <person name="Dos Santos R.A."/>
            <person name="Damasio A.R."/>
            <person name="Diallinas G."/>
            <person name="Emri T."/>
            <person name="Fekete E."/>
            <person name="Flipphi M."/>
            <person name="Freyberg S."/>
            <person name="Gallo A."/>
            <person name="Gournas C."/>
            <person name="Habgood R."/>
            <person name="Hainaut M."/>
            <person name="Harispe M.L."/>
            <person name="Henrissat B."/>
            <person name="Hilden K.S."/>
            <person name="Hope R."/>
            <person name="Hossain A."/>
            <person name="Karabika E."/>
            <person name="Karaffa L."/>
            <person name="Karanyi Z."/>
            <person name="Krasevec N."/>
            <person name="Kuo A."/>
            <person name="Kusch H."/>
            <person name="LaButti K."/>
            <person name="Lagendijk E.L."/>
            <person name="Lapidus A."/>
            <person name="Levasseur A."/>
            <person name="Lindquist E."/>
            <person name="Lipzen A."/>
            <person name="Logrieco A.F."/>
            <person name="MacCabe A."/>
            <person name="Maekelae M.R."/>
            <person name="Malavazi I."/>
            <person name="Melin P."/>
            <person name="Meyer V."/>
            <person name="Mielnichuk N."/>
            <person name="Miskei M."/>
            <person name="Molnar A.P."/>
            <person name="Mule G."/>
            <person name="Ngan C.Y."/>
            <person name="Orejas M."/>
            <person name="Orosz E."/>
            <person name="Ouedraogo J.P."/>
            <person name="Overkamp K.M."/>
            <person name="Park H.-S."/>
            <person name="Perrone G."/>
            <person name="Piumi F."/>
            <person name="Punt P.J."/>
            <person name="Ram A.F."/>
            <person name="Ramon A."/>
            <person name="Rauscher S."/>
            <person name="Record E."/>
            <person name="Riano-Pachon D.M."/>
            <person name="Robert V."/>
            <person name="Roehrig J."/>
            <person name="Ruller R."/>
            <person name="Salamov A."/>
            <person name="Salih N.S."/>
            <person name="Samson R.A."/>
            <person name="Sandor E."/>
            <person name="Sanguinetti M."/>
            <person name="Schuetze T."/>
            <person name="Sepcic K."/>
            <person name="Shelest E."/>
            <person name="Sherlock G."/>
            <person name="Sophianopoulou V."/>
            <person name="Squina F.M."/>
            <person name="Sun H."/>
            <person name="Susca A."/>
            <person name="Todd R.B."/>
            <person name="Tsang A."/>
            <person name="Unkles S.E."/>
            <person name="van de Wiele N."/>
            <person name="van Rossen-Uffink D."/>
            <person name="Oliveira J.V."/>
            <person name="Vesth T.C."/>
            <person name="Visser J."/>
            <person name="Yu J.-H."/>
            <person name="Zhou M."/>
            <person name="Andersen M.R."/>
            <person name="Archer D.B."/>
            <person name="Baker S.E."/>
            <person name="Benoit I."/>
            <person name="Brakhage A.A."/>
            <person name="Braus G.H."/>
            <person name="Fischer R."/>
            <person name="Frisvad J.C."/>
            <person name="Goldman G.H."/>
            <person name="Houbraken J."/>
            <person name="Oakley B."/>
            <person name="Pocsi I."/>
            <person name="Scazzocchio C."/>
            <person name="Seiboth B."/>
            <person name="vanKuyk P.A."/>
            <person name="Wortman J."/>
            <person name="Dyer P.S."/>
            <person name="Grigoriev I.V."/>
        </authorList>
    </citation>
    <scope>NUCLEOTIDE SEQUENCE [LARGE SCALE GENOMIC DNA]</scope>
    <source>
        <strain evidence="17">ATCC 16872 / CBS 172.66 / WB 5094</strain>
    </source>
</reference>
<comment type="similarity">
    <text evidence="3 14">Belongs to the TFB4 family.</text>
</comment>
<evidence type="ECO:0000256" key="11">
    <source>
        <dbReference type="ARBA" id="ARBA00023204"/>
    </source>
</evidence>
<feature type="region of interest" description="Disordered" evidence="15">
    <location>
        <begin position="373"/>
        <end position="397"/>
    </location>
</feature>
<keyword evidence="17" id="KW-1185">Reference proteome</keyword>
<feature type="region of interest" description="Disordered" evidence="15">
    <location>
        <begin position="180"/>
        <end position="216"/>
    </location>
</feature>
<evidence type="ECO:0000256" key="2">
    <source>
        <dbReference type="ARBA" id="ARBA00004123"/>
    </source>
</evidence>
<dbReference type="OrthoDB" id="17307at2759"/>
<evidence type="ECO:0000256" key="1">
    <source>
        <dbReference type="ARBA" id="ARBA00002817"/>
    </source>
</evidence>
<dbReference type="Gene3D" id="3.40.50.410">
    <property type="entry name" value="von Willebrand factor, type A domain"/>
    <property type="match status" value="1"/>
</dbReference>
<dbReference type="FunFam" id="3.40.50.410:FF:000084">
    <property type="entry name" value="Transcription factor TFIIH subunit Tfb4, putative"/>
    <property type="match status" value="1"/>
</dbReference>
<evidence type="ECO:0000256" key="12">
    <source>
        <dbReference type="ARBA" id="ARBA00023242"/>
    </source>
</evidence>
<gene>
    <name evidence="16" type="ORF">ASPACDRAFT_1881554</name>
</gene>
<dbReference type="VEuPathDB" id="FungiDB:ASPACDRAFT_1881554"/>
<dbReference type="STRING" id="690307.A0A1L9WRE7"/>
<feature type="compositionally biased region" description="Low complexity" evidence="15">
    <location>
        <begin position="380"/>
        <end position="389"/>
    </location>
</feature>
<evidence type="ECO:0000256" key="15">
    <source>
        <dbReference type="SAM" id="MobiDB-lite"/>
    </source>
</evidence>
<keyword evidence="5 14" id="KW-0479">Metal-binding</keyword>
<feature type="compositionally biased region" description="Pro residues" evidence="15">
    <location>
        <begin position="103"/>
        <end position="117"/>
    </location>
</feature>
<comment type="function">
    <text evidence="1 14">Component of the general transcription and DNA repair factor IIH (TFIIH) core complex, which is involved in general and transcription-coupled nucleotide excision repair (NER) of damaged DNA and, when complexed to TFIIK, in RNA transcription by RNA polymerase II. In NER, TFIIH acts by opening DNA around the lesion to allow the excision of the damaged oligonucleotide and its replacement by a new DNA fragment. In transcription, TFIIH has an essential role in transcription initiation. When the pre-initiation complex (PIC) has been established, TFIIH is required for promoter opening and promoter escape. Phosphorylation of the C-terminal tail (CTD) of the largest subunit of RNA polymerase II by the kinase module TFIIK controls the initiation of transcription.</text>
</comment>
<accession>A0A1L9WRE7</accession>
<keyword evidence="6 14" id="KW-0227">DNA damage</keyword>
<evidence type="ECO:0000256" key="5">
    <source>
        <dbReference type="ARBA" id="ARBA00022723"/>
    </source>
</evidence>
<evidence type="ECO:0000256" key="6">
    <source>
        <dbReference type="ARBA" id="ARBA00022763"/>
    </source>
</evidence>
<keyword evidence="10 14" id="KW-0804">Transcription</keyword>
<dbReference type="Pfam" id="PF03850">
    <property type="entry name" value="Tfb4"/>
    <property type="match status" value="1"/>
</dbReference>
<evidence type="ECO:0000256" key="13">
    <source>
        <dbReference type="ARBA" id="ARBA00033341"/>
    </source>
</evidence>
<evidence type="ECO:0000256" key="3">
    <source>
        <dbReference type="ARBA" id="ARBA00005273"/>
    </source>
</evidence>
<dbReference type="RefSeq" id="XP_020055096.1">
    <property type="nucleotide sequence ID" value="XM_020198245.1"/>
</dbReference>
<keyword evidence="12 14" id="KW-0539">Nucleus</keyword>
<dbReference type="GO" id="GO:0008270">
    <property type="term" value="F:zinc ion binding"/>
    <property type="evidence" value="ECO:0007669"/>
    <property type="project" value="UniProtKB-KW"/>
</dbReference>
<proteinExistence type="inferred from homology"/>
<dbReference type="PANTHER" id="PTHR12831">
    <property type="entry name" value="TRANSCRIPTION INITIATION FACTOR IIH TFIIH , POLYPEPTIDE 3-RELATED"/>
    <property type="match status" value="1"/>
</dbReference>
<dbReference type="InterPro" id="IPR004600">
    <property type="entry name" value="TFIIH_Tfb4/GTF2H3"/>
</dbReference>
<evidence type="ECO:0000256" key="7">
    <source>
        <dbReference type="ARBA" id="ARBA00022771"/>
    </source>
</evidence>
<dbReference type="GO" id="GO:0005675">
    <property type="term" value="C:transcription factor TFIIH holo complex"/>
    <property type="evidence" value="ECO:0007669"/>
    <property type="project" value="UniProtKB-UniRule"/>
</dbReference>
<evidence type="ECO:0000313" key="17">
    <source>
        <dbReference type="Proteomes" id="UP000184546"/>
    </source>
</evidence>
<dbReference type="GeneID" id="30972059"/>
<dbReference type="GO" id="GO:0006355">
    <property type="term" value="P:regulation of DNA-templated transcription"/>
    <property type="evidence" value="ECO:0007669"/>
    <property type="project" value="InterPro"/>
</dbReference>
<keyword evidence="7 14" id="KW-0863">Zinc-finger</keyword>
<name>A0A1L9WRE7_ASPA1</name>
<evidence type="ECO:0000313" key="16">
    <source>
        <dbReference type="EMBL" id="OJJ98756.1"/>
    </source>
</evidence>
<evidence type="ECO:0000256" key="14">
    <source>
        <dbReference type="RuleBase" id="RU368090"/>
    </source>
</evidence>